<sequence length="278" mass="30590">MTNSYEKRLLRVIDHIHANPAGDLSLDTLADIAAMSRFHWHRVFRAMTGETCAQAVRRIRLHLAASEIVWTDGNISAIAVSVGYGDRDSFDRAFAVQYGLSPAAFRRRGTPVPLVKSRKGGSAMFPVDIKSVPSRRLVGLPHRGAYFRISEAFSRLDVMIAARGLYPQLGAMIGVFYDDVSVVPEAELQSFAAFELAADLALPEGMEERTLPGGDHAVLHYKGPYARLPEAYDYLFGTWLAGSGREPADTAAYEVYLNTPLDTAPDDLLTQIHLPLRG</sequence>
<dbReference type="SUPFAM" id="SSF55136">
    <property type="entry name" value="Probable bacterial effector-binding domain"/>
    <property type="match status" value="1"/>
</dbReference>
<dbReference type="SMART" id="SM00342">
    <property type="entry name" value="HTH_ARAC"/>
    <property type="match status" value="1"/>
</dbReference>
<name>A0A0A0EAM2_9RHOB</name>
<evidence type="ECO:0000259" key="3">
    <source>
        <dbReference type="PROSITE" id="PS01124"/>
    </source>
</evidence>
<dbReference type="AlphaFoldDB" id="A0A0A0EAM2"/>
<dbReference type="PROSITE" id="PS01124">
    <property type="entry name" value="HTH_ARAC_FAMILY_2"/>
    <property type="match status" value="1"/>
</dbReference>
<dbReference type="Proteomes" id="UP000030004">
    <property type="component" value="Unassembled WGS sequence"/>
</dbReference>
<comment type="caution">
    <text evidence="4">The sequence shown here is derived from an EMBL/GenBank/DDBJ whole genome shotgun (WGS) entry which is preliminary data.</text>
</comment>
<dbReference type="GO" id="GO:0043565">
    <property type="term" value="F:sequence-specific DNA binding"/>
    <property type="evidence" value="ECO:0007669"/>
    <property type="project" value="InterPro"/>
</dbReference>
<dbReference type="OrthoDB" id="9816011at2"/>
<keyword evidence="1" id="KW-0805">Transcription regulation</keyword>
<dbReference type="InterPro" id="IPR050908">
    <property type="entry name" value="SmbC-like"/>
</dbReference>
<dbReference type="Gene3D" id="3.20.80.10">
    <property type="entry name" value="Regulatory factor, effector binding domain"/>
    <property type="match status" value="1"/>
</dbReference>
<feature type="domain" description="HTH araC/xylS-type" evidence="3">
    <location>
        <begin position="10"/>
        <end position="108"/>
    </location>
</feature>
<dbReference type="eggNOG" id="COG3449">
    <property type="taxonomic scope" value="Bacteria"/>
</dbReference>
<dbReference type="PANTHER" id="PTHR40055:SF1">
    <property type="entry name" value="TRANSCRIPTIONAL REGULATOR YGIV-RELATED"/>
    <property type="match status" value="1"/>
</dbReference>
<accession>A0A0A0EAM2</accession>
<protein>
    <submittedName>
        <fullName evidence="4">AraC family transcriptional regulator</fullName>
    </submittedName>
</protein>
<dbReference type="InterPro" id="IPR029442">
    <property type="entry name" value="GyrI-like"/>
</dbReference>
<proteinExistence type="predicted"/>
<dbReference type="RefSeq" id="WP_043753466.1">
    <property type="nucleotide sequence ID" value="NZ_AQQX01000014.1"/>
</dbReference>
<organism evidence="4 5">
    <name type="scientific">Pseudooceanicola atlanticus</name>
    <dbReference type="NCBI Taxonomy" id="1461694"/>
    <lineage>
        <taxon>Bacteria</taxon>
        <taxon>Pseudomonadati</taxon>
        <taxon>Pseudomonadota</taxon>
        <taxon>Alphaproteobacteria</taxon>
        <taxon>Rhodobacterales</taxon>
        <taxon>Paracoccaceae</taxon>
        <taxon>Pseudooceanicola</taxon>
    </lineage>
</organism>
<dbReference type="Pfam" id="PF06445">
    <property type="entry name" value="GyrI-like"/>
    <property type="match status" value="1"/>
</dbReference>
<keyword evidence="2" id="KW-0804">Transcription</keyword>
<dbReference type="EMBL" id="AQQX01000014">
    <property type="protein sequence ID" value="KGM47138.1"/>
    <property type="molecule type" value="Genomic_DNA"/>
</dbReference>
<dbReference type="InterPro" id="IPR009057">
    <property type="entry name" value="Homeodomain-like_sf"/>
</dbReference>
<evidence type="ECO:0000256" key="2">
    <source>
        <dbReference type="ARBA" id="ARBA00023163"/>
    </source>
</evidence>
<evidence type="ECO:0000313" key="5">
    <source>
        <dbReference type="Proteomes" id="UP000030004"/>
    </source>
</evidence>
<keyword evidence="5" id="KW-1185">Reference proteome</keyword>
<dbReference type="PANTHER" id="PTHR40055">
    <property type="entry name" value="TRANSCRIPTIONAL REGULATOR YGIV-RELATED"/>
    <property type="match status" value="1"/>
</dbReference>
<dbReference type="InterPro" id="IPR011256">
    <property type="entry name" value="Reg_factor_effector_dom_sf"/>
</dbReference>
<dbReference type="STRING" id="1461694.ATO9_20100"/>
<evidence type="ECO:0000256" key="1">
    <source>
        <dbReference type="ARBA" id="ARBA00023015"/>
    </source>
</evidence>
<dbReference type="SMART" id="SM00871">
    <property type="entry name" value="AraC_E_bind"/>
    <property type="match status" value="1"/>
</dbReference>
<evidence type="ECO:0000313" key="4">
    <source>
        <dbReference type="EMBL" id="KGM47138.1"/>
    </source>
</evidence>
<dbReference type="Gene3D" id="1.10.10.60">
    <property type="entry name" value="Homeodomain-like"/>
    <property type="match status" value="1"/>
</dbReference>
<dbReference type="InterPro" id="IPR018060">
    <property type="entry name" value="HTH_AraC"/>
</dbReference>
<dbReference type="SUPFAM" id="SSF46689">
    <property type="entry name" value="Homeodomain-like"/>
    <property type="match status" value="2"/>
</dbReference>
<dbReference type="Pfam" id="PF12833">
    <property type="entry name" value="HTH_18"/>
    <property type="match status" value="1"/>
</dbReference>
<dbReference type="eggNOG" id="COG4977">
    <property type="taxonomic scope" value="Bacteria"/>
</dbReference>
<dbReference type="GO" id="GO:0003700">
    <property type="term" value="F:DNA-binding transcription factor activity"/>
    <property type="evidence" value="ECO:0007669"/>
    <property type="project" value="InterPro"/>
</dbReference>
<gene>
    <name evidence="4" type="ORF">ATO9_20100</name>
</gene>
<reference evidence="4 5" key="1">
    <citation type="journal article" date="2015" name="Antonie Van Leeuwenhoek">
        <title>Pseudooceanicola atlanticus gen. nov. sp. nov., isolated from surface seawater of the Atlantic Ocean and reclassification of Oceanicola batsensis, Oceanicola marinus, Oceanicola nitratireducens, Oceanicola nanhaiensis, Oceanicola antarcticus and Oceanicola flagellatus, as Pseudooceanicola batsensis comb. nov., Pseudooceanicola marinus comb. nov., Pseudooceanicola nitratireducens comb. nov., Pseudooceanicola nanhaiensis comb. nov., Pseudooceanicola antarcticus comb. nov., and Pseudooceanicola flagellatus comb. nov.</title>
        <authorList>
            <person name="Lai Q."/>
            <person name="Li G."/>
            <person name="Liu X."/>
            <person name="Du Y."/>
            <person name="Sun F."/>
            <person name="Shao Z."/>
        </authorList>
    </citation>
    <scope>NUCLEOTIDE SEQUENCE [LARGE SCALE GENOMIC DNA]</scope>
    <source>
        <strain evidence="4 5">22II-s11g</strain>
    </source>
</reference>
<dbReference type="InterPro" id="IPR010499">
    <property type="entry name" value="AraC_E-bd"/>
</dbReference>